<dbReference type="PROSITE" id="PS51898">
    <property type="entry name" value="TYR_RECOMBINASE"/>
    <property type="match status" value="1"/>
</dbReference>
<gene>
    <name evidence="8" type="primary">xerC</name>
    <name evidence="8" type="ORF">GKIL_0382</name>
</gene>
<evidence type="ECO:0000256" key="3">
    <source>
        <dbReference type="ARBA" id="ARBA00023125"/>
    </source>
</evidence>
<protein>
    <submittedName>
        <fullName evidence="8">Integrase family protein</fullName>
    </submittedName>
</protein>
<dbReference type="STRING" id="1183438.GKIL_0382"/>
<dbReference type="AlphaFoldDB" id="U5QG60"/>
<name>U5QG60_GLOK1</name>
<comment type="similarity">
    <text evidence="1">Belongs to the 'phage' integrase family.</text>
</comment>
<proteinExistence type="inferred from homology"/>
<dbReference type="KEGG" id="glj:GKIL_0382"/>
<reference evidence="8 9" key="1">
    <citation type="journal article" date="2013" name="PLoS ONE">
        <title>Cultivation and Complete Genome Sequencing of Gloeobacter kilaueensis sp. nov., from a Lava Cave in Kilauea Caldera, Hawai'i.</title>
        <authorList>
            <person name="Saw J.H."/>
            <person name="Schatz M."/>
            <person name="Brown M.V."/>
            <person name="Kunkel D.D."/>
            <person name="Foster J.S."/>
            <person name="Shick H."/>
            <person name="Christensen S."/>
            <person name="Hou S."/>
            <person name="Wan X."/>
            <person name="Donachie S.P."/>
        </authorList>
    </citation>
    <scope>NUCLEOTIDE SEQUENCE [LARGE SCALE GENOMIC DNA]</scope>
    <source>
        <strain evidence="9">JS</strain>
    </source>
</reference>
<evidence type="ECO:0000313" key="8">
    <source>
        <dbReference type="EMBL" id="AGY56629.1"/>
    </source>
</evidence>
<dbReference type="CDD" id="cd00796">
    <property type="entry name" value="INT_Rci_Hp1_C"/>
    <property type="match status" value="1"/>
</dbReference>
<keyword evidence="2" id="KW-0229">DNA integration</keyword>
<dbReference type="GO" id="GO:0015074">
    <property type="term" value="P:DNA integration"/>
    <property type="evidence" value="ECO:0007669"/>
    <property type="project" value="UniProtKB-KW"/>
</dbReference>
<dbReference type="PROSITE" id="PS51900">
    <property type="entry name" value="CB"/>
    <property type="match status" value="1"/>
</dbReference>
<dbReference type="OrthoDB" id="530235at2"/>
<dbReference type="InterPro" id="IPR013762">
    <property type="entry name" value="Integrase-like_cat_sf"/>
</dbReference>
<keyword evidence="9" id="KW-1185">Reference proteome</keyword>
<dbReference type="GO" id="GO:0006310">
    <property type="term" value="P:DNA recombination"/>
    <property type="evidence" value="ECO:0007669"/>
    <property type="project" value="UniProtKB-KW"/>
</dbReference>
<dbReference type="GO" id="GO:0003677">
    <property type="term" value="F:DNA binding"/>
    <property type="evidence" value="ECO:0007669"/>
    <property type="project" value="UniProtKB-UniRule"/>
</dbReference>
<dbReference type="Gene3D" id="1.10.443.10">
    <property type="entry name" value="Intergrase catalytic core"/>
    <property type="match status" value="1"/>
</dbReference>
<evidence type="ECO:0000256" key="4">
    <source>
        <dbReference type="ARBA" id="ARBA00023172"/>
    </source>
</evidence>
<evidence type="ECO:0000256" key="2">
    <source>
        <dbReference type="ARBA" id="ARBA00022908"/>
    </source>
</evidence>
<dbReference type="InterPro" id="IPR010998">
    <property type="entry name" value="Integrase_recombinase_N"/>
</dbReference>
<dbReference type="Pfam" id="PF13495">
    <property type="entry name" value="Phage_int_SAM_4"/>
    <property type="match status" value="1"/>
</dbReference>
<dbReference type="InterPro" id="IPR011010">
    <property type="entry name" value="DNA_brk_join_enz"/>
</dbReference>
<dbReference type="Pfam" id="PF12167">
    <property type="entry name" value="Arm-DNA-bind_2"/>
    <property type="match status" value="1"/>
</dbReference>
<evidence type="ECO:0000313" key="9">
    <source>
        <dbReference type="Proteomes" id="UP000017396"/>
    </source>
</evidence>
<evidence type="ECO:0000256" key="5">
    <source>
        <dbReference type="PROSITE-ProRule" id="PRU01248"/>
    </source>
</evidence>
<dbReference type="InterPro" id="IPR044068">
    <property type="entry name" value="CB"/>
</dbReference>
<dbReference type="eggNOG" id="COG0582">
    <property type="taxonomic scope" value="Bacteria"/>
</dbReference>
<dbReference type="EMBL" id="CP003587">
    <property type="protein sequence ID" value="AGY56629.1"/>
    <property type="molecule type" value="Genomic_DNA"/>
</dbReference>
<accession>U5QG60</accession>
<dbReference type="Gene3D" id="1.10.150.130">
    <property type="match status" value="1"/>
</dbReference>
<feature type="domain" description="Tyr recombinase" evidence="6">
    <location>
        <begin position="190"/>
        <end position="376"/>
    </location>
</feature>
<dbReference type="PANTHER" id="PTHR30349">
    <property type="entry name" value="PHAGE INTEGRASE-RELATED"/>
    <property type="match status" value="1"/>
</dbReference>
<evidence type="ECO:0000259" key="7">
    <source>
        <dbReference type="PROSITE" id="PS51900"/>
    </source>
</evidence>
<evidence type="ECO:0000256" key="1">
    <source>
        <dbReference type="ARBA" id="ARBA00008857"/>
    </source>
</evidence>
<keyword evidence="4" id="KW-0233">DNA recombination</keyword>
<dbReference type="SUPFAM" id="SSF56349">
    <property type="entry name" value="DNA breaking-rejoining enzymes"/>
    <property type="match status" value="1"/>
</dbReference>
<dbReference type="Proteomes" id="UP000017396">
    <property type="component" value="Chromosome"/>
</dbReference>
<keyword evidence="3 5" id="KW-0238">DNA-binding</keyword>
<dbReference type="InterPro" id="IPR002104">
    <property type="entry name" value="Integrase_catalytic"/>
</dbReference>
<dbReference type="PANTHER" id="PTHR30349:SF41">
    <property type="entry name" value="INTEGRASE_RECOMBINASE PROTEIN MJ0367-RELATED"/>
    <property type="match status" value="1"/>
</dbReference>
<organism evidence="8 9">
    <name type="scientific">Gloeobacter kilaueensis (strain ATCC BAA-2537 / CCAP 1431/1 / ULC 316 / JS1)</name>
    <dbReference type="NCBI Taxonomy" id="1183438"/>
    <lineage>
        <taxon>Bacteria</taxon>
        <taxon>Bacillati</taxon>
        <taxon>Cyanobacteriota</taxon>
        <taxon>Cyanophyceae</taxon>
        <taxon>Gloeobacterales</taxon>
        <taxon>Gloeobacteraceae</taxon>
        <taxon>Gloeobacter</taxon>
    </lineage>
</organism>
<dbReference type="InterPro" id="IPR004107">
    <property type="entry name" value="Integrase_SAM-like_N"/>
</dbReference>
<dbReference type="InterPro" id="IPR050090">
    <property type="entry name" value="Tyrosine_recombinase_XerCD"/>
</dbReference>
<sequence>MRKAGKGSVVIEAVEGRLRLRWQAGGKRYAMALGLPDGVVNRKMAQVKAGQIEGDIATGNFDATLSKYRAPTATGTAKRTKIVLAVELFDRFTAYKAKFLDPRTIENYLAIRSLLVRFFGEKPAADIDQASAENFAQWLVEQAGVAPRTAREKLWLIKSAWKWAMEPIRGIVQVNVWAELPGRVKVPPKQRPRPFSKEEMARIVEGFTASSYYAHYTDYVRFLLATGVRTGEAVGLQWKHVAADCSWAWIGESVSKGVRKATKTGKARVLPMTAALQAILLLRKGAGVEPEALVFPAPGGGPIDANNFHRRAWMTVLGSLGIDPRRPYNCRHSLVSNALDMGMSPLDVAALTGHNVRTLYTFYAANVNSRPRLPEL</sequence>
<dbReference type="Pfam" id="PF00589">
    <property type="entry name" value="Phage_integrase"/>
    <property type="match status" value="1"/>
</dbReference>
<feature type="domain" description="Core-binding (CB)" evidence="7">
    <location>
        <begin position="83"/>
        <end position="165"/>
    </location>
</feature>
<dbReference type="HOGENOM" id="CLU_027562_8_0_3"/>
<evidence type="ECO:0000259" key="6">
    <source>
        <dbReference type="PROSITE" id="PS51898"/>
    </source>
</evidence>
<dbReference type="InterPro" id="IPR022000">
    <property type="entry name" value="Min27-like_integrase_DNA_bind"/>
</dbReference>